<evidence type="ECO:0008006" key="5">
    <source>
        <dbReference type="Google" id="ProtNLM"/>
    </source>
</evidence>
<protein>
    <recommendedName>
        <fullName evidence="5">RNA chaperone Hfq</fullName>
    </recommendedName>
</protein>
<dbReference type="Gene3D" id="2.30.30.100">
    <property type="match status" value="1"/>
</dbReference>
<proteinExistence type="predicted"/>
<reference evidence="3 4" key="1">
    <citation type="submission" date="2016-10" db="EMBL/GenBank/DDBJ databases">
        <title>Complete genome sequences of three Cupriavidus strains isolated from various Malaysian environments.</title>
        <authorList>
            <person name="Abdullah A.A.-A."/>
            <person name="Shafie N.A.H."/>
            <person name="Lau N.S."/>
        </authorList>
    </citation>
    <scope>NUCLEOTIDE SEQUENCE [LARGE SCALE GENOMIC DNA]</scope>
    <source>
        <strain evidence="3 4">USMAA1020</strain>
    </source>
</reference>
<dbReference type="Pfam" id="PF17209">
    <property type="entry name" value="Hfq"/>
    <property type="match status" value="1"/>
</dbReference>
<dbReference type="RefSeq" id="WP_071072713.1">
    <property type="nucleotide sequence ID" value="NZ_CP017755.1"/>
</dbReference>
<dbReference type="SUPFAM" id="SSF50182">
    <property type="entry name" value="Sm-like ribonucleoproteins"/>
    <property type="match status" value="1"/>
</dbReference>
<organism evidence="3 4">
    <name type="scientific">Cupriavidus malaysiensis</name>
    <dbReference type="NCBI Taxonomy" id="367825"/>
    <lineage>
        <taxon>Bacteria</taxon>
        <taxon>Pseudomonadati</taxon>
        <taxon>Pseudomonadota</taxon>
        <taxon>Betaproteobacteria</taxon>
        <taxon>Burkholderiales</taxon>
        <taxon>Burkholderiaceae</taxon>
        <taxon>Cupriavidus</taxon>
    </lineage>
</organism>
<keyword evidence="2" id="KW-0346">Stress response</keyword>
<gene>
    <name evidence="3" type="ORF">BKK80_31790</name>
</gene>
<evidence type="ECO:0000256" key="2">
    <source>
        <dbReference type="ARBA" id="ARBA00023016"/>
    </source>
</evidence>
<dbReference type="Proteomes" id="UP000177515">
    <property type="component" value="Chromosome 2"/>
</dbReference>
<dbReference type="PANTHER" id="PTHR34772:SF1">
    <property type="entry name" value="RNA-BINDING PROTEIN HFQ"/>
    <property type="match status" value="1"/>
</dbReference>
<evidence type="ECO:0000256" key="1">
    <source>
        <dbReference type="ARBA" id="ARBA00022884"/>
    </source>
</evidence>
<evidence type="ECO:0000313" key="3">
    <source>
        <dbReference type="EMBL" id="AOZ10203.1"/>
    </source>
</evidence>
<dbReference type="InterPro" id="IPR010920">
    <property type="entry name" value="LSM_dom_sf"/>
</dbReference>
<evidence type="ECO:0000313" key="4">
    <source>
        <dbReference type="Proteomes" id="UP000177515"/>
    </source>
</evidence>
<name>A0ABN4TT70_9BURK</name>
<dbReference type="PANTHER" id="PTHR34772">
    <property type="entry name" value="RNA-BINDING PROTEIN HFQ"/>
    <property type="match status" value="1"/>
</dbReference>
<keyword evidence="1" id="KW-0694">RNA-binding</keyword>
<keyword evidence="4" id="KW-1185">Reference proteome</keyword>
<accession>A0ABN4TT70</accession>
<dbReference type="InterPro" id="IPR005001">
    <property type="entry name" value="Hfq"/>
</dbReference>
<sequence>MHKKVTRPTRSKRKLQSLHYTAHYGTHSPVVVHLSNGVRLQGLVLRMDDYVLLLGKHVQDQQPQVVYKHAISWVMPAAAANSPFDAHRDEAINSPEFVDLFIPRGRRRG</sequence>
<dbReference type="EMBL" id="CP017755">
    <property type="protein sequence ID" value="AOZ10203.1"/>
    <property type="molecule type" value="Genomic_DNA"/>
</dbReference>